<dbReference type="STRING" id="7209.A0A1I7VF02"/>
<dbReference type="GeneID" id="9944541"/>
<feature type="compositionally biased region" description="Low complexity" evidence="1">
    <location>
        <begin position="159"/>
        <end position="171"/>
    </location>
</feature>
<dbReference type="CTD" id="9944541"/>
<dbReference type="AlphaFoldDB" id="A0A1I7VF02"/>
<protein>
    <submittedName>
        <fullName evidence="2 4">Uncharacterized protein</fullName>
    </submittedName>
</protein>
<dbReference type="OrthoDB" id="5866046at2759"/>
<evidence type="ECO:0000313" key="4">
    <source>
        <dbReference type="WBParaSite" id="EN70_1822"/>
    </source>
</evidence>
<accession>A0A1S0TWY4</accession>
<evidence type="ECO:0000313" key="3">
    <source>
        <dbReference type="Proteomes" id="UP000095285"/>
    </source>
</evidence>
<dbReference type="WBParaSite" id="EN70_1822">
    <property type="protein sequence ID" value="EN70_1822"/>
    <property type="gene ID" value="EN70_1822"/>
</dbReference>
<feature type="compositionally biased region" description="Basic and acidic residues" evidence="1">
    <location>
        <begin position="179"/>
        <end position="192"/>
    </location>
</feature>
<reference evidence="2 3" key="1">
    <citation type="submission" date="2012-04" db="EMBL/GenBank/DDBJ databases">
        <title>The Genome Sequence of Loa loa.</title>
        <authorList>
            <consortium name="The Broad Institute Genome Sequencing Platform"/>
            <consortium name="Broad Institute Genome Sequencing Center for Infectious Disease"/>
            <person name="Nutman T.B."/>
            <person name="Fink D.L."/>
            <person name="Russ C."/>
            <person name="Young S."/>
            <person name="Zeng Q."/>
            <person name="Gargeya S."/>
            <person name="Alvarado L."/>
            <person name="Berlin A."/>
            <person name="Chapman S.B."/>
            <person name="Chen Z."/>
            <person name="Freedman E."/>
            <person name="Gellesch M."/>
            <person name="Goldberg J."/>
            <person name="Griggs A."/>
            <person name="Gujja S."/>
            <person name="Heilman E.R."/>
            <person name="Heiman D."/>
            <person name="Howarth C."/>
            <person name="Mehta T."/>
            <person name="Neiman D."/>
            <person name="Pearson M."/>
            <person name="Roberts A."/>
            <person name="Saif S."/>
            <person name="Shea T."/>
            <person name="Shenoy N."/>
            <person name="Sisk P."/>
            <person name="Stolte C."/>
            <person name="Sykes S."/>
            <person name="White J."/>
            <person name="Yandava C."/>
            <person name="Haas B."/>
            <person name="Henn M.R."/>
            <person name="Nusbaum C."/>
            <person name="Birren B."/>
        </authorList>
    </citation>
    <scope>NUCLEOTIDE SEQUENCE [LARGE SCALE GENOMIC DNA]</scope>
</reference>
<proteinExistence type="predicted"/>
<sequence>MREESENEGSNLNILPGFHLKSLTFLSIGKERLYWNEMGELDLVLCTITTLLIWLFWQQLEKVKSEQERRKFTKVRNKKEAKISEKVTRERIVIEEREVNFKKVASLRTPLSLPTSLPPSQPSSVLATKTAIPTISTESAIDINLSSPSPLPSHPPSQQPSTISSAATAIPEKSTVSSDEAKQVRENFDKSNETGPEWGPFDKQQMPQQKPWVFEGEAYYPPNFYTIARQSRE</sequence>
<dbReference type="Proteomes" id="UP000095285">
    <property type="component" value="Unassembled WGS sequence"/>
</dbReference>
<dbReference type="InParanoid" id="A0A1I7VF02"/>
<dbReference type="RefSeq" id="XP_020302415.1">
    <property type="nucleotide sequence ID" value="XM_020447345.1"/>
</dbReference>
<dbReference type="OMA" id="EWGPFDK"/>
<gene>
    <name evidence="2 4" type="ORF">LOAG_07125</name>
</gene>
<name>A0A1I7VF02_LOALO</name>
<evidence type="ECO:0000256" key="1">
    <source>
        <dbReference type="SAM" id="MobiDB-lite"/>
    </source>
</evidence>
<feature type="region of interest" description="Disordered" evidence="1">
    <location>
        <begin position="143"/>
        <end position="214"/>
    </location>
</feature>
<feature type="compositionally biased region" description="Pro residues" evidence="1">
    <location>
        <begin position="149"/>
        <end position="158"/>
    </location>
</feature>
<organism evidence="3 4">
    <name type="scientific">Loa loa</name>
    <name type="common">Eye worm</name>
    <name type="synonym">Filaria loa</name>
    <dbReference type="NCBI Taxonomy" id="7209"/>
    <lineage>
        <taxon>Eukaryota</taxon>
        <taxon>Metazoa</taxon>
        <taxon>Ecdysozoa</taxon>
        <taxon>Nematoda</taxon>
        <taxon>Chromadorea</taxon>
        <taxon>Rhabditida</taxon>
        <taxon>Spirurina</taxon>
        <taxon>Spiruromorpha</taxon>
        <taxon>Filarioidea</taxon>
        <taxon>Onchocercidae</taxon>
        <taxon>Loa</taxon>
    </lineage>
</organism>
<dbReference type="EMBL" id="JH712196">
    <property type="protein sequence ID" value="EFO21366.2"/>
    <property type="molecule type" value="Genomic_DNA"/>
</dbReference>
<reference evidence="4" key="2">
    <citation type="submission" date="2016-11" db="UniProtKB">
        <authorList>
            <consortium name="WormBaseParasite"/>
        </authorList>
    </citation>
    <scope>IDENTIFICATION</scope>
</reference>
<evidence type="ECO:0000313" key="2">
    <source>
        <dbReference type="EMBL" id="EFO21366.2"/>
    </source>
</evidence>
<dbReference type="KEGG" id="loa:LOAG_07125"/>
<keyword evidence="3" id="KW-1185">Reference proteome</keyword>
<accession>A0A1I7VF02</accession>